<dbReference type="GO" id="GO:0003677">
    <property type="term" value="F:DNA binding"/>
    <property type="evidence" value="ECO:0007669"/>
    <property type="project" value="UniProtKB-KW"/>
</dbReference>
<proteinExistence type="predicted"/>
<dbReference type="InterPro" id="IPR050863">
    <property type="entry name" value="CenT-Element_Derived"/>
</dbReference>
<accession>A0ABD2WSE1</accession>
<sequence length="349" mass="40039">MVSPNSKIIKKRDKKVKSIADKIQILNLLKSGYKVAEVARSFEVNESTIRSIKKNEEKTRESAAQLGPYAKVNKISRKPNMEKMEEILILWIQDLIQKKIPLSTSAIREQALLIIDRLNQQNSTSDFFSASKGWFEKFKDRYSLRNIAFSGESASTDHEAAEAFPHQLRELISQKDSLTYVSEFWEEIKNSTLNRSWSKLLPEVVMENNQCDADDMQSVVQQTIGLAKDVGGEGFEDIQEDDVLELVSKPENPLTITEIEEIIDQQPLNEVEEAANEEAEDTFSFKNVARILSRVQSAIDEALEEDPFVIRSLRFRHDCERAMASYQQLYKDLSKGSRQTRLTDYFKKS</sequence>
<reference evidence="5 6" key="1">
    <citation type="journal article" date="2024" name="bioRxiv">
        <title>A reference genome for Trichogramma kaykai: A tiny desert-dwelling parasitoid wasp with competing sex-ratio distorters.</title>
        <authorList>
            <person name="Culotta J."/>
            <person name="Lindsey A.R."/>
        </authorList>
    </citation>
    <scope>NUCLEOTIDE SEQUENCE [LARGE SCALE GENOMIC DNA]</scope>
    <source>
        <strain evidence="5 6">KSX58</strain>
    </source>
</reference>
<dbReference type="EMBL" id="JBJJXI010000074">
    <property type="protein sequence ID" value="KAL3396053.1"/>
    <property type="molecule type" value="Genomic_DNA"/>
</dbReference>
<organism evidence="5 6">
    <name type="scientific">Trichogramma kaykai</name>
    <dbReference type="NCBI Taxonomy" id="54128"/>
    <lineage>
        <taxon>Eukaryota</taxon>
        <taxon>Metazoa</taxon>
        <taxon>Ecdysozoa</taxon>
        <taxon>Arthropoda</taxon>
        <taxon>Hexapoda</taxon>
        <taxon>Insecta</taxon>
        <taxon>Pterygota</taxon>
        <taxon>Neoptera</taxon>
        <taxon>Endopterygota</taxon>
        <taxon>Hymenoptera</taxon>
        <taxon>Apocrita</taxon>
        <taxon>Proctotrupomorpha</taxon>
        <taxon>Chalcidoidea</taxon>
        <taxon>Trichogrammatidae</taxon>
        <taxon>Trichogramma</taxon>
    </lineage>
</organism>
<dbReference type="SUPFAM" id="SSF46689">
    <property type="entry name" value="Homeodomain-like"/>
    <property type="match status" value="2"/>
</dbReference>
<protein>
    <recommendedName>
        <fullName evidence="4">HTH CENPB-type domain-containing protein</fullName>
    </recommendedName>
</protein>
<dbReference type="InterPro" id="IPR036388">
    <property type="entry name" value="WH-like_DNA-bd_sf"/>
</dbReference>
<feature type="domain" description="HTH CENPB-type" evidence="4">
    <location>
        <begin position="72"/>
        <end position="148"/>
    </location>
</feature>
<dbReference type="InterPro" id="IPR006600">
    <property type="entry name" value="HTH_CenpB_DNA-bd_dom"/>
</dbReference>
<dbReference type="InterPro" id="IPR009057">
    <property type="entry name" value="Homeodomain-like_sf"/>
</dbReference>
<evidence type="ECO:0000256" key="2">
    <source>
        <dbReference type="ARBA" id="ARBA00023125"/>
    </source>
</evidence>
<comment type="caution">
    <text evidence="5">The sequence shown here is derived from an EMBL/GenBank/DDBJ whole genome shotgun (WGS) entry which is preliminary data.</text>
</comment>
<dbReference type="Gene3D" id="1.10.10.10">
    <property type="entry name" value="Winged helix-like DNA-binding domain superfamily/Winged helix DNA-binding domain"/>
    <property type="match status" value="1"/>
</dbReference>
<evidence type="ECO:0000313" key="5">
    <source>
        <dbReference type="EMBL" id="KAL3396053.1"/>
    </source>
</evidence>
<dbReference type="Gene3D" id="1.10.10.60">
    <property type="entry name" value="Homeodomain-like"/>
    <property type="match status" value="1"/>
</dbReference>
<evidence type="ECO:0000313" key="6">
    <source>
        <dbReference type="Proteomes" id="UP001627154"/>
    </source>
</evidence>
<evidence type="ECO:0000256" key="3">
    <source>
        <dbReference type="ARBA" id="ARBA00023242"/>
    </source>
</evidence>
<gene>
    <name evidence="5" type="ORF">TKK_009926</name>
</gene>
<dbReference type="PANTHER" id="PTHR19303">
    <property type="entry name" value="TRANSPOSON"/>
    <property type="match status" value="1"/>
</dbReference>
<evidence type="ECO:0000256" key="1">
    <source>
        <dbReference type="ARBA" id="ARBA00004123"/>
    </source>
</evidence>
<dbReference type="Proteomes" id="UP001627154">
    <property type="component" value="Unassembled WGS sequence"/>
</dbReference>
<dbReference type="Pfam" id="PF04218">
    <property type="entry name" value="CENP-B_N"/>
    <property type="match status" value="1"/>
</dbReference>
<dbReference type="SMART" id="SM00674">
    <property type="entry name" value="CENPB"/>
    <property type="match status" value="1"/>
</dbReference>
<name>A0ABD2WSE1_9HYME</name>
<keyword evidence="6" id="KW-1185">Reference proteome</keyword>
<dbReference type="InterPro" id="IPR007889">
    <property type="entry name" value="HTH_Psq"/>
</dbReference>
<keyword evidence="3" id="KW-0539">Nucleus</keyword>
<dbReference type="Pfam" id="PF03221">
    <property type="entry name" value="HTH_Tnp_Tc5"/>
    <property type="match status" value="1"/>
</dbReference>
<dbReference type="AlphaFoldDB" id="A0ABD2WSE1"/>
<dbReference type="PANTHER" id="PTHR19303:SF52">
    <property type="entry name" value="TIGGER TRANSPOSABLE ELEMENT-DERIVED PROTEIN 6"/>
    <property type="match status" value="1"/>
</dbReference>
<dbReference type="GO" id="GO:0005634">
    <property type="term" value="C:nucleus"/>
    <property type="evidence" value="ECO:0007669"/>
    <property type="project" value="UniProtKB-SubCell"/>
</dbReference>
<comment type="subcellular location">
    <subcellularLocation>
        <location evidence="1">Nucleus</location>
    </subcellularLocation>
</comment>
<keyword evidence="2" id="KW-0238">DNA-binding</keyword>
<evidence type="ECO:0000259" key="4">
    <source>
        <dbReference type="PROSITE" id="PS51253"/>
    </source>
</evidence>
<dbReference type="PROSITE" id="PS51253">
    <property type="entry name" value="HTH_CENPB"/>
    <property type="match status" value="1"/>
</dbReference>